<dbReference type="PANTHER" id="PTHR30336">
    <property type="entry name" value="INNER MEMBRANE PROTEIN, PROBABLE PERMEASE"/>
    <property type="match status" value="1"/>
</dbReference>
<dbReference type="eggNOG" id="COG1434">
    <property type="taxonomic scope" value="Bacteria"/>
</dbReference>
<name>A0A239TPE5_9FIRM</name>
<dbReference type="Proteomes" id="UP000215383">
    <property type="component" value="Chromosome 1"/>
</dbReference>
<gene>
    <name evidence="1" type="primary">ydcF</name>
    <name evidence="1" type="ORF">SAMEA4364220_01163</name>
</gene>
<reference evidence="1 2" key="1">
    <citation type="submission" date="2017-06" db="EMBL/GenBank/DDBJ databases">
        <authorList>
            <consortium name="Pathogen Informatics"/>
        </authorList>
    </citation>
    <scope>NUCLEOTIDE SEQUENCE [LARGE SCALE GENOMIC DNA]</scope>
    <source>
        <strain evidence="1 2">NCTC10570</strain>
    </source>
</reference>
<dbReference type="Gene3D" id="1.10.3620.10">
    <property type="entry name" value="YdcF like domain"/>
    <property type="match status" value="1"/>
</dbReference>
<proteinExistence type="predicted"/>
<keyword evidence="2" id="KW-1185">Reference proteome</keyword>
<dbReference type="AlphaFoldDB" id="A0A239TPE5"/>
<dbReference type="GO" id="GO:0005886">
    <property type="term" value="C:plasma membrane"/>
    <property type="evidence" value="ECO:0007669"/>
    <property type="project" value="TreeGrafter"/>
</dbReference>
<dbReference type="RefSeq" id="WP_027890518.1">
    <property type="nucleotide sequence ID" value="NZ_LT906446.1"/>
</dbReference>
<dbReference type="GeneID" id="78507169"/>
<dbReference type="InterPro" id="IPR014729">
    <property type="entry name" value="Rossmann-like_a/b/a_fold"/>
</dbReference>
<organism evidence="1 2">
    <name type="scientific">Megamonas hypermegale</name>
    <dbReference type="NCBI Taxonomy" id="158847"/>
    <lineage>
        <taxon>Bacteria</taxon>
        <taxon>Bacillati</taxon>
        <taxon>Bacillota</taxon>
        <taxon>Negativicutes</taxon>
        <taxon>Selenomonadales</taxon>
        <taxon>Selenomonadaceae</taxon>
        <taxon>Megamonas</taxon>
    </lineage>
</organism>
<dbReference type="InterPro" id="IPR051599">
    <property type="entry name" value="Cell_Envelope_Assoc"/>
</dbReference>
<evidence type="ECO:0000313" key="2">
    <source>
        <dbReference type="Proteomes" id="UP000215383"/>
    </source>
</evidence>
<evidence type="ECO:0000313" key="1">
    <source>
        <dbReference type="EMBL" id="SNU99687.1"/>
    </source>
</evidence>
<accession>A0A239TPE5</accession>
<protein>
    <submittedName>
        <fullName evidence="1">DUF218 domain</fullName>
    </submittedName>
</protein>
<sequence>MNEKRAKLLTIKDDLNILVDFLAKRDIESLTSNALEEKYKISQVDLLILFGGCIPEGIEVFHAAYENNFAKNYMIVGGAGHTTDILRSKMQLVLHDFDVADKSEAEIMMMYLKQKYDMQDVILETKSTNCGNNVINALDLVKQMQLNVKSIVFIQDTTMQHRMEAGFRKYLKDDVKLINFAGYKVYFTIKDDKLMIEDNDLWGMWDKYKYMELLLGEIPRLRDDINGYGPNGKNFIAHVDIPLRVEQAFLNLKQQLNVQIRKANELFATK</sequence>
<dbReference type="Gene3D" id="3.40.50.620">
    <property type="entry name" value="HUPs"/>
    <property type="match status" value="1"/>
</dbReference>
<dbReference type="EMBL" id="LT906446">
    <property type="protein sequence ID" value="SNU99687.1"/>
    <property type="molecule type" value="Genomic_DNA"/>
</dbReference>
<dbReference type="PANTHER" id="PTHR30336:SF20">
    <property type="entry name" value="DUF218 DOMAIN-CONTAINING PROTEIN"/>
    <property type="match status" value="1"/>
</dbReference>